<dbReference type="OMA" id="WLLRMED"/>
<keyword evidence="10" id="KW-1185">Reference proteome</keyword>
<dbReference type="InterPro" id="IPR033910">
    <property type="entry name" value="GluRS_core"/>
</dbReference>
<dbReference type="PANTHER" id="PTHR43311">
    <property type="entry name" value="GLUTAMATE--TRNA LIGASE"/>
    <property type="match status" value="1"/>
</dbReference>
<feature type="domain" description="Glutamyl/glutaminyl-tRNA synthetase class Ib catalytic" evidence="8">
    <location>
        <begin position="15"/>
        <end position="296"/>
    </location>
</feature>
<reference evidence="9" key="1">
    <citation type="submission" date="2010-02" db="EMBL/GenBank/DDBJ databases">
        <title>Sequencing and annotation of the Blastocystis hominis genome.</title>
        <authorList>
            <person name="Wincker P."/>
        </authorList>
    </citation>
    <scope>NUCLEOTIDE SEQUENCE</scope>
    <source>
        <strain evidence="9">Singapore isolate B</strain>
    </source>
</reference>
<gene>
    <name evidence="9" type="ORF">GSBLH_T00002195001</name>
</gene>
<dbReference type="InterPro" id="IPR014729">
    <property type="entry name" value="Rossmann-like_a/b/a_fold"/>
</dbReference>
<evidence type="ECO:0000256" key="3">
    <source>
        <dbReference type="ARBA" id="ARBA00022741"/>
    </source>
</evidence>
<dbReference type="InParanoid" id="D8M241"/>
<proteinExistence type="inferred from homology"/>
<protein>
    <recommendedName>
        <fullName evidence="1">glutamate--tRNA ligase</fullName>
        <ecNumber evidence="1">6.1.1.17</ecNumber>
    </recommendedName>
    <alternativeName>
        <fullName evidence="6">Glutamyl-tRNA synthetase</fullName>
    </alternativeName>
</protein>
<keyword evidence="5 7" id="KW-0030">Aminoacyl-tRNA synthetase</keyword>
<name>D8M241_BLAHO</name>
<evidence type="ECO:0000256" key="7">
    <source>
        <dbReference type="RuleBase" id="RU363037"/>
    </source>
</evidence>
<dbReference type="PRINTS" id="PR00987">
    <property type="entry name" value="TRNASYNTHGLU"/>
</dbReference>
<dbReference type="EMBL" id="FN668647">
    <property type="protein sequence ID" value="CBK22130.2"/>
    <property type="molecule type" value="Genomic_DNA"/>
</dbReference>
<evidence type="ECO:0000256" key="6">
    <source>
        <dbReference type="ARBA" id="ARBA00030865"/>
    </source>
</evidence>
<keyword evidence="7" id="KW-0648">Protein biosynthesis</keyword>
<dbReference type="InterPro" id="IPR004527">
    <property type="entry name" value="Glu-tRNA-ligase_bac/mito"/>
</dbReference>
<dbReference type="Gene3D" id="3.40.50.620">
    <property type="entry name" value="HUPs"/>
    <property type="match status" value="1"/>
</dbReference>
<dbReference type="GeneID" id="24919394"/>
<evidence type="ECO:0000313" key="10">
    <source>
        <dbReference type="Proteomes" id="UP000008312"/>
    </source>
</evidence>
<dbReference type="InterPro" id="IPR001412">
    <property type="entry name" value="aa-tRNA-synth_I_CS"/>
</dbReference>
<dbReference type="OrthoDB" id="201068at2759"/>
<dbReference type="AlphaFoldDB" id="D8M241"/>
<dbReference type="Proteomes" id="UP000008312">
    <property type="component" value="Unassembled WGS sequence"/>
</dbReference>
<dbReference type="InterPro" id="IPR000924">
    <property type="entry name" value="Glu/Gln-tRNA-synth"/>
</dbReference>
<dbReference type="EC" id="6.1.1.17" evidence="1"/>
<evidence type="ECO:0000259" key="8">
    <source>
        <dbReference type="Pfam" id="PF00749"/>
    </source>
</evidence>
<accession>D8M241</accession>
<comment type="similarity">
    <text evidence="7">Belongs to the class-I aminoacyl-tRNA synthetase family.</text>
</comment>
<dbReference type="PROSITE" id="PS00178">
    <property type="entry name" value="AA_TRNA_LIGASE_I"/>
    <property type="match status" value="1"/>
</dbReference>
<evidence type="ECO:0000256" key="2">
    <source>
        <dbReference type="ARBA" id="ARBA00022598"/>
    </source>
</evidence>
<dbReference type="GO" id="GO:0008270">
    <property type="term" value="F:zinc ion binding"/>
    <property type="evidence" value="ECO:0007669"/>
    <property type="project" value="InterPro"/>
</dbReference>
<dbReference type="GO" id="GO:0006424">
    <property type="term" value="P:glutamyl-tRNA aminoacylation"/>
    <property type="evidence" value="ECO:0007669"/>
    <property type="project" value="InterPro"/>
</dbReference>
<dbReference type="GO" id="GO:0005739">
    <property type="term" value="C:mitochondrion"/>
    <property type="evidence" value="ECO:0007669"/>
    <property type="project" value="TreeGrafter"/>
</dbReference>
<sequence>MPFPFSFVRFASTTRVRFAPSPTGFMHLGGLRMALINYLIAKKENGKFILRIEDTDRSRLVKGSADNIIRTLCDFGLTPDEGPEQGGPFGPYVQSSRLDIYKKYAESLVSNGSAYYCFCSPHSRKTNSPHSSSSSSSCPCLHLSASEISQRLHHNDPHVIRLRMSPTRFSFHDLLRGDLSIPGDHLEDAVLLKSDGYPTYHLASVVDDHFMQISLVIRGEEWISSVPKHLQLYSAFGWNPPDFIHLPLLLSEQKSKISKRQGGFDAQAMLKEGVLPSALLNYIYYLGLKRGNDETQQANGVFYDLNEMIRDVSLPLSRFFS</sequence>
<dbReference type="CDD" id="cd00808">
    <property type="entry name" value="GluRS_core"/>
    <property type="match status" value="1"/>
</dbReference>
<keyword evidence="2 7" id="KW-0436">Ligase</keyword>
<dbReference type="GO" id="GO:0004818">
    <property type="term" value="F:glutamate-tRNA ligase activity"/>
    <property type="evidence" value="ECO:0007669"/>
    <property type="project" value="UniProtKB-EC"/>
</dbReference>
<dbReference type="SUPFAM" id="SSF52374">
    <property type="entry name" value="Nucleotidylyl transferase"/>
    <property type="match status" value="1"/>
</dbReference>
<evidence type="ECO:0000256" key="5">
    <source>
        <dbReference type="ARBA" id="ARBA00023146"/>
    </source>
</evidence>
<dbReference type="GO" id="GO:0005524">
    <property type="term" value="F:ATP binding"/>
    <property type="evidence" value="ECO:0007669"/>
    <property type="project" value="UniProtKB-KW"/>
</dbReference>
<keyword evidence="4 7" id="KW-0067">ATP-binding</keyword>
<dbReference type="InterPro" id="IPR049940">
    <property type="entry name" value="GluQ/Sye"/>
</dbReference>
<dbReference type="PANTHER" id="PTHR43311:SF2">
    <property type="entry name" value="GLUTAMATE--TRNA LIGASE, MITOCHONDRIAL-RELATED"/>
    <property type="match status" value="1"/>
</dbReference>
<evidence type="ECO:0000256" key="4">
    <source>
        <dbReference type="ARBA" id="ARBA00022840"/>
    </source>
</evidence>
<keyword evidence="3 7" id="KW-0547">Nucleotide-binding</keyword>
<evidence type="ECO:0000256" key="1">
    <source>
        <dbReference type="ARBA" id="ARBA00012835"/>
    </source>
</evidence>
<dbReference type="InterPro" id="IPR020058">
    <property type="entry name" value="Glu/Gln-tRNA-synth_Ib_cat-dom"/>
</dbReference>
<dbReference type="NCBIfam" id="TIGR00464">
    <property type="entry name" value="gltX_bact"/>
    <property type="match status" value="1"/>
</dbReference>
<evidence type="ECO:0000313" key="9">
    <source>
        <dbReference type="EMBL" id="CBK22130.2"/>
    </source>
</evidence>
<dbReference type="RefSeq" id="XP_012896178.1">
    <property type="nucleotide sequence ID" value="XM_013040724.1"/>
</dbReference>
<organism evidence="9">
    <name type="scientific">Blastocystis hominis</name>
    <dbReference type="NCBI Taxonomy" id="12968"/>
    <lineage>
        <taxon>Eukaryota</taxon>
        <taxon>Sar</taxon>
        <taxon>Stramenopiles</taxon>
        <taxon>Bigyra</taxon>
        <taxon>Opalozoa</taxon>
        <taxon>Opalinata</taxon>
        <taxon>Blastocystidae</taxon>
        <taxon>Blastocystis</taxon>
    </lineage>
</organism>
<dbReference type="Pfam" id="PF00749">
    <property type="entry name" value="tRNA-synt_1c"/>
    <property type="match status" value="1"/>
</dbReference>